<dbReference type="PANTHER" id="PTHR42659">
    <property type="entry name" value="XANTHINE DEHYDROGENASE SUBUNIT C-RELATED"/>
    <property type="match status" value="1"/>
</dbReference>
<dbReference type="Proteomes" id="UP000481252">
    <property type="component" value="Unassembled WGS sequence"/>
</dbReference>
<protein>
    <submittedName>
        <fullName evidence="5">Xanthine dehydrogenase family protein subunit M</fullName>
    </submittedName>
</protein>
<dbReference type="PANTHER" id="PTHR42659:SF2">
    <property type="entry name" value="XANTHINE DEHYDROGENASE SUBUNIT C-RELATED"/>
    <property type="match status" value="1"/>
</dbReference>
<dbReference type="EMBL" id="JAAKZG010000008">
    <property type="protein sequence ID" value="NGN43235.1"/>
    <property type="molecule type" value="Genomic_DNA"/>
</dbReference>
<keyword evidence="3" id="KW-0560">Oxidoreductase</keyword>
<dbReference type="GO" id="GO:0071949">
    <property type="term" value="F:FAD binding"/>
    <property type="evidence" value="ECO:0007669"/>
    <property type="project" value="InterPro"/>
</dbReference>
<dbReference type="SMART" id="SM01092">
    <property type="entry name" value="CO_deh_flav_C"/>
    <property type="match status" value="1"/>
</dbReference>
<sequence>MLQTVAMPGSVPEAQRFLSNLEGAIILAGGTVVMPVLNYGTDAFTSLVSLRKAGLSGISVETGKTTIGAATTLTELEDEKALAFLHPALDTIASPTIRNMATAGGNLFVKQPYGDLTVCLIALGAAATIAGAKGERIEPVEQTVSSGVKAGEIVTQVSFAMPAKDAFKFTKATRKAFNSAAIVTVAAVVVLEGGVVSSARIALGGVAKTPVRATSVEKALTGKLFDRAHVEAAAKEALKDIDPADDAYASAWYRARVTPVHVRRALLGE</sequence>
<dbReference type="InterPro" id="IPR002346">
    <property type="entry name" value="Mopterin_DH_FAD-bd"/>
</dbReference>
<evidence type="ECO:0000313" key="5">
    <source>
        <dbReference type="EMBL" id="NGN43235.1"/>
    </source>
</evidence>
<keyword evidence="6" id="KW-1185">Reference proteome</keyword>
<accession>A0A7C9R9C9</accession>
<dbReference type="Gene3D" id="3.30.465.10">
    <property type="match status" value="1"/>
</dbReference>
<evidence type="ECO:0000256" key="1">
    <source>
        <dbReference type="ARBA" id="ARBA00022630"/>
    </source>
</evidence>
<dbReference type="Gene3D" id="3.30.43.10">
    <property type="entry name" value="Uridine Diphospho-n-acetylenolpyruvylglucosamine Reductase, domain 2"/>
    <property type="match status" value="1"/>
</dbReference>
<dbReference type="InterPro" id="IPR051312">
    <property type="entry name" value="Diverse_Substr_Oxidored"/>
</dbReference>
<evidence type="ECO:0000256" key="2">
    <source>
        <dbReference type="ARBA" id="ARBA00022827"/>
    </source>
</evidence>
<dbReference type="InterPro" id="IPR016169">
    <property type="entry name" value="FAD-bd_PCMH_sub2"/>
</dbReference>
<reference evidence="5 6" key="1">
    <citation type="submission" date="2020-02" db="EMBL/GenBank/DDBJ databases">
        <title>Genome sequence of the type strain CGMCC 1.15528 of Mesorhizobium zhangyense.</title>
        <authorList>
            <person name="Gao J."/>
            <person name="Sun J."/>
        </authorList>
    </citation>
    <scope>NUCLEOTIDE SEQUENCE [LARGE SCALE GENOMIC DNA]</scope>
    <source>
        <strain evidence="5 6">CGMCC 1.15528</strain>
    </source>
</reference>
<evidence type="ECO:0000259" key="4">
    <source>
        <dbReference type="PROSITE" id="PS51387"/>
    </source>
</evidence>
<keyword evidence="2" id="KW-0274">FAD</keyword>
<evidence type="ECO:0000313" key="6">
    <source>
        <dbReference type="Proteomes" id="UP000481252"/>
    </source>
</evidence>
<comment type="caution">
    <text evidence="5">The sequence shown here is derived from an EMBL/GenBank/DDBJ whole genome shotgun (WGS) entry which is preliminary data.</text>
</comment>
<dbReference type="InterPro" id="IPR036318">
    <property type="entry name" value="FAD-bd_PCMH-like_sf"/>
</dbReference>
<dbReference type="InterPro" id="IPR005107">
    <property type="entry name" value="CO_DH_flav_C"/>
</dbReference>
<dbReference type="PROSITE" id="PS51387">
    <property type="entry name" value="FAD_PCMH"/>
    <property type="match status" value="1"/>
</dbReference>
<keyword evidence="1" id="KW-0285">Flavoprotein</keyword>
<dbReference type="GO" id="GO:0016491">
    <property type="term" value="F:oxidoreductase activity"/>
    <property type="evidence" value="ECO:0007669"/>
    <property type="project" value="UniProtKB-KW"/>
</dbReference>
<dbReference type="InterPro" id="IPR036683">
    <property type="entry name" value="CO_DH_flav_C_dom_sf"/>
</dbReference>
<name>A0A7C9R9C9_9HYPH</name>
<evidence type="ECO:0000256" key="3">
    <source>
        <dbReference type="ARBA" id="ARBA00023002"/>
    </source>
</evidence>
<gene>
    <name evidence="5" type="ORF">G6N74_19375</name>
</gene>
<dbReference type="InterPro" id="IPR016166">
    <property type="entry name" value="FAD-bd_PCMH"/>
</dbReference>
<dbReference type="AlphaFoldDB" id="A0A7C9R9C9"/>
<dbReference type="RefSeq" id="WP_165119590.1">
    <property type="nucleotide sequence ID" value="NZ_JAAKZG010000008.1"/>
</dbReference>
<proteinExistence type="predicted"/>
<dbReference type="SUPFAM" id="SSF55447">
    <property type="entry name" value="CO dehydrogenase flavoprotein C-terminal domain-like"/>
    <property type="match status" value="1"/>
</dbReference>
<feature type="domain" description="FAD-binding PCMH-type" evidence="4">
    <location>
        <begin position="1"/>
        <end position="164"/>
    </location>
</feature>
<dbReference type="InterPro" id="IPR016167">
    <property type="entry name" value="FAD-bd_PCMH_sub1"/>
</dbReference>
<dbReference type="Pfam" id="PF03450">
    <property type="entry name" value="CO_deh_flav_C"/>
    <property type="match status" value="1"/>
</dbReference>
<dbReference type="Gene3D" id="3.30.390.50">
    <property type="entry name" value="CO dehydrogenase flavoprotein, C-terminal domain"/>
    <property type="match status" value="1"/>
</dbReference>
<dbReference type="Pfam" id="PF00941">
    <property type="entry name" value="FAD_binding_5"/>
    <property type="match status" value="1"/>
</dbReference>
<dbReference type="SUPFAM" id="SSF56176">
    <property type="entry name" value="FAD-binding/transporter-associated domain-like"/>
    <property type="match status" value="1"/>
</dbReference>
<organism evidence="5 6">
    <name type="scientific">Mesorhizobium zhangyense</name>
    <dbReference type="NCBI Taxonomy" id="1776730"/>
    <lineage>
        <taxon>Bacteria</taxon>
        <taxon>Pseudomonadati</taxon>
        <taxon>Pseudomonadota</taxon>
        <taxon>Alphaproteobacteria</taxon>
        <taxon>Hyphomicrobiales</taxon>
        <taxon>Phyllobacteriaceae</taxon>
        <taxon>Mesorhizobium</taxon>
    </lineage>
</organism>